<dbReference type="InterPro" id="IPR036291">
    <property type="entry name" value="NAD(P)-bd_dom_sf"/>
</dbReference>
<reference evidence="5" key="1">
    <citation type="submission" date="2017-02" db="EMBL/GenBank/DDBJ databases">
        <authorList>
            <person name="Varghese N."/>
            <person name="Submissions S."/>
        </authorList>
    </citation>
    <scope>NUCLEOTIDE SEQUENCE [LARGE SCALE GENOMIC DNA]</scope>
    <source>
        <strain evidence="5">R11H</strain>
    </source>
</reference>
<dbReference type="Proteomes" id="UP000190044">
    <property type="component" value="Unassembled WGS sequence"/>
</dbReference>
<feature type="domain" description="Ketoreductase" evidence="3">
    <location>
        <begin position="8"/>
        <end position="189"/>
    </location>
</feature>
<dbReference type="EMBL" id="FUYP01000035">
    <property type="protein sequence ID" value="SKB95324.1"/>
    <property type="molecule type" value="Genomic_DNA"/>
</dbReference>
<dbReference type="InterPro" id="IPR002347">
    <property type="entry name" value="SDR_fam"/>
</dbReference>
<proteinExistence type="inferred from homology"/>
<evidence type="ECO:0000313" key="4">
    <source>
        <dbReference type="EMBL" id="SKB95324.1"/>
    </source>
</evidence>
<dbReference type="PANTHER" id="PTHR43669">
    <property type="entry name" value="5-KETO-D-GLUCONATE 5-REDUCTASE"/>
    <property type="match status" value="1"/>
</dbReference>
<dbReference type="CDD" id="cd05233">
    <property type="entry name" value="SDR_c"/>
    <property type="match status" value="1"/>
</dbReference>
<accession>A0A1T5FGK1</accession>
<dbReference type="OrthoDB" id="9792355at2"/>
<gene>
    <name evidence="4" type="ORF">SAMN06295937_103517</name>
</gene>
<dbReference type="RefSeq" id="WP_079639965.1">
    <property type="nucleotide sequence ID" value="NZ_FUYP01000035.1"/>
</dbReference>
<sequence length="250" mass="25378">MSAPLAGKVVVVTGAESGIGRAIATVCAVQGARLCIAGIDAERLAETEALIAAGGEAPLAVPTDITDPDAIDRLYAAIDARHGRLDGVVANAGIILHSGPMHETSLDDWDRTIATNLRGTFLTLRAGARYLVEQGEGGSLLATGSSTAVRPAAGGAAYIASKGAVHALMRAVVSELGPHGIRVNLIVPGQTATPPLQRIPGFLEQAAAKLPLGRVAEPEEIARLVAFALSDAAPSMTGALLTVDSGRTTS</sequence>
<dbReference type="FunFam" id="3.40.50.720:FF:000084">
    <property type="entry name" value="Short-chain dehydrogenase reductase"/>
    <property type="match status" value="1"/>
</dbReference>
<evidence type="ECO:0000256" key="1">
    <source>
        <dbReference type="ARBA" id="ARBA00006484"/>
    </source>
</evidence>
<dbReference type="AlphaFoldDB" id="A0A1T5FGK1"/>
<dbReference type="PRINTS" id="PR00081">
    <property type="entry name" value="GDHRDH"/>
</dbReference>
<dbReference type="Gene3D" id="3.40.50.720">
    <property type="entry name" value="NAD(P)-binding Rossmann-like Domain"/>
    <property type="match status" value="1"/>
</dbReference>
<name>A0A1T5FGK1_9SPHN</name>
<keyword evidence="5" id="KW-1185">Reference proteome</keyword>
<keyword evidence="2" id="KW-0560">Oxidoreductase</keyword>
<protein>
    <submittedName>
        <fullName evidence="4">3-oxoacyl-[acyl-carrier protein] reductase</fullName>
    </submittedName>
</protein>
<evidence type="ECO:0000313" key="5">
    <source>
        <dbReference type="Proteomes" id="UP000190044"/>
    </source>
</evidence>
<dbReference type="GO" id="GO:0016491">
    <property type="term" value="F:oxidoreductase activity"/>
    <property type="evidence" value="ECO:0007669"/>
    <property type="project" value="UniProtKB-KW"/>
</dbReference>
<dbReference type="PANTHER" id="PTHR43669:SF3">
    <property type="entry name" value="ALCOHOL DEHYDROGENASE, PUTATIVE (AFU_ORTHOLOGUE AFUA_3G03445)-RELATED"/>
    <property type="match status" value="1"/>
</dbReference>
<comment type="similarity">
    <text evidence="1">Belongs to the short-chain dehydrogenases/reductases (SDR) family.</text>
</comment>
<evidence type="ECO:0000256" key="2">
    <source>
        <dbReference type="ARBA" id="ARBA00023002"/>
    </source>
</evidence>
<organism evidence="4 5">
    <name type="scientific">Sphingopyxis flava</name>
    <dbReference type="NCBI Taxonomy" id="1507287"/>
    <lineage>
        <taxon>Bacteria</taxon>
        <taxon>Pseudomonadati</taxon>
        <taxon>Pseudomonadota</taxon>
        <taxon>Alphaproteobacteria</taxon>
        <taxon>Sphingomonadales</taxon>
        <taxon>Sphingomonadaceae</taxon>
        <taxon>Sphingopyxis</taxon>
    </lineage>
</organism>
<evidence type="ECO:0000259" key="3">
    <source>
        <dbReference type="SMART" id="SM00822"/>
    </source>
</evidence>
<dbReference type="InterPro" id="IPR057326">
    <property type="entry name" value="KR_dom"/>
</dbReference>
<dbReference type="SMART" id="SM00822">
    <property type="entry name" value="PKS_KR"/>
    <property type="match status" value="1"/>
</dbReference>
<dbReference type="SUPFAM" id="SSF51735">
    <property type="entry name" value="NAD(P)-binding Rossmann-fold domains"/>
    <property type="match status" value="1"/>
</dbReference>
<dbReference type="Pfam" id="PF13561">
    <property type="entry name" value="adh_short_C2"/>
    <property type="match status" value="1"/>
</dbReference>